<evidence type="ECO:0000313" key="3">
    <source>
        <dbReference type="EMBL" id="PJJ82028.1"/>
    </source>
</evidence>
<keyword evidence="2" id="KW-0472">Membrane</keyword>
<dbReference type="OrthoDB" id="5125431at2"/>
<sequence length="221" mass="24038">MILEWWNDLVDWFNSDQGWTFITSALVPFLAIVVGGIIVGMIARSSLRRLIAQQDRQAKAAAVAALIASGRRAAVWSTLSAGEKEHVDHQASEAEVRVRLLPLKGANIAADWAAHKLAAMKKNSVNYSFQAEQDLAELQDGLIDWQARPGRAKKLFAQDLASWKYETGEAEDELVVKQQEWASRQAAEGSTTTPSTTAGTSTTSSSTSEATPTVVVTPDRN</sequence>
<feature type="compositionally biased region" description="Low complexity" evidence="1">
    <location>
        <begin position="187"/>
        <end position="221"/>
    </location>
</feature>
<reference evidence="3 4" key="1">
    <citation type="submission" date="2017-11" db="EMBL/GenBank/DDBJ databases">
        <title>Genomic Encyclopedia of Archaeal and Bacterial Type Strains, Phase II (KMG-II): From Individual Species to Whole Genera.</title>
        <authorList>
            <person name="Goeker M."/>
        </authorList>
    </citation>
    <scope>NUCLEOTIDE SEQUENCE [LARGE SCALE GENOMIC DNA]</scope>
    <source>
        <strain evidence="3 4">DSM 16400</strain>
    </source>
</reference>
<name>A0A2M9D8R7_9MICO</name>
<dbReference type="AlphaFoldDB" id="A0A2M9D8R7"/>
<evidence type="ECO:0000256" key="2">
    <source>
        <dbReference type="SAM" id="Phobius"/>
    </source>
</evidence>
<keyword evidence="2" id="KW-0812">Transmembrane</keyword>
<comment type="caution">
    <text evidence="3">The sequence shown here is derived from an EMBL/GenBank/DDBJ whole genome shotgun (WGS) entry which is preliminary data.</text>
</comment>
<dbReference type="EMBL" id="PGFH01000001">
    <property type="protein sequence ID" value="PJJ82028.1"/>
    <property type="molecule type" value="Genomic_DNA"/>
</dbReference>
<evidence type="ECO:0000313" key="4">
    <source>
        <dbReference type="Proteomes" id="UP000231742"/>
    </source>
</evidence>
<accession>A0A2M9D8R7</accession>
<keyword evidence="4" id="KW-1185">Reference proteome</keyword>
<proteinExistence type="predicted"/>
<feature type="region of interest" description="Disordered" evidence="1">
    <location>
        <begin position="177"/>
        <end position="221"/>
    </location>
</feature>
<dbReference type="Proteomes" id="UP000231742">
    <property type="component" value="Unassembled WGS sequence"/>
</dbReference>
<dbReference type="RefSeq" id="WP_100388660.1">
    <property type="nucleotide sequence ID" value="NZ_BMZU01000001.1"/>
</dbReference>
<keyword evidence="2" id="KW-1133">Transmembrane helix</keyword>
<gene>
    <name evidence="3" type="ORF">CLV85_1216</name>
</gene>
<organism evidence="3 4">
    <name type="scientific">Salinibacterium amurskyense</name>
    <dbReference type="NCBI Taxonomy" id="205941"/>
    <lineage>
        <taxon>Bacteria</taxon>
        <taxon>Bacillati</taxon>
        <taxon>Actinomycetota</taxon>
        <taxon>Actinomycetes</taxon>
        <taxon>Micrococcales</taxon>
        <taxon>Microbacteriaceae</taxon>
        <taxon>Salinibacterium</taxon>
    </lineage>
</organism>
<protein>
    <submittedName>
        <fullName evidence="3">Uncharacterized protein</fullName>
    </submittedName>
</protein>
<feature type="transmembrane region" description="Helical" evidence="2">
    <location>
        <begin position="20"/>
        <end position="43"/>
    </location>
</feature>
<evidence type="ECO:0000256" key="1">
    <source>
        <dbReference type="SAM" id="MobiDB-lite"/>
    </source>
</evidence>